<dbReference type="InterPro" id="IPR011335">
    <property type="entry name" value="Restrct_endonuc-II-like"/>
</dbReference>
<keyword evidence="11" id="KW-1185">Reference proteome</keyword>
<dbReference type="GO" id="GO:0048476">
    <property type="term" value="C:Holliday junction resolvase complex"/>
    <property type="evidence" value="ECO:0007669"/>
    <property type="project" value="UniProtKB-UniRule"/>
</dbReference>
<comment type="function">
    <text evidence="7">Interacts with EME1 to form a DNA structure-specific endonuclease with substrate preference for branched DNA structures with a 5'-end at the branch nick. Typical substrates include 3'-flap structures, D-loops, replication forks and nicked Holliday junctions. May be required in mitosis for the processing of stalled or collapsed replication fork intermediates. May be required in meiosis for the repair of meiosis-specific double strand breaks subsequent to single-end invasion (SEI).</text>
</comment>
<keyword evidence="6" id="KW-1015">Disulfide bond</keyword>
<comment type="subcellular location">
    <subcellularLocation>
        <location evidence="7">Nucleus</location>
    </subcellularLocation>
</comment>
<keyword evidence="7" id="KW-0233">DNA recombination</keyword>
<gene>
    <name evidence="10" type="ORF">CEUSTIGMA_g12181.t1</name>
</gene>
<dbReference type="GO" id="GO:0031573">
    <property type="term" value="P:mitotic intra-S DNA damage checkpoint signaling"/>
    <property type="evidence" value="ECO:0007669"/>
    <property type="project" value="TreeGrafter"/>
</dbReference>
<evidence type="ECO:0000256" key="3">
    <source>
        <dbReference type="ARBA" id="ARBA00022801"/>
    </source>
</evidence>
<keyword evidence="4 8" id="KW-0274">FAD</keyword>
<sequence>MDLVVDYRERATFQDLLPSDVTYENLEVGDFHLRCRDSGRHRVIFERKTLTDLAASIRDGRYSEQKCRMRAMREQVPGLSVGIVVEGDVNFAGPSDVLIGFTGVTVGAVHTAILRCTYSYGVPVTVVRGAAETVALLQHLRAKIDVGCVGGGGSSWLDTVRLKKADNVELFPRNLTVLQLCAIPRVSIPIANAVLDRLGCETIGELCARLSAQEDPRSVLTNVTVSGGKRRVGPAVAERLARSLSTRARSSDAPENVQANPSADTVAVYRAFFNGIARVLPCEACATSFQRYTDRPEVASSLDAALKLGRDALFEWTVRAHDDVNAQLGKNEEPYSISLARREASSTIAAIPQPVEIAALSFALAIGILMALFLFNLACGFASLLRFYTARS</sequence>
<dbReference type="InterPro" id="IPR017905">
    <property type="entry name" value="ERV/ALR_sulphydryl_oxidase"/>
</dbReference>
<proteinExistence type="inferred from homology"/>
<evidence type="ECO:0000256" key="2">
    <source>
        <dbReference type="ARBA" id="ARBA00022630"/>
    </source>
</evidence>
<dbReference type="Pfam" id="PF04777">
    <property type="entry name" value="Evr1_Alr"/>
    <property type="match status" value="1"/>
</dbReference>
<evidence type="ECO:0000256" key="4">
    <source>
        <dbReference type="ARBA" id="ARBA00022827"/>
    </source>
</evidence>
<keyword evidence="7" id="KW-0255">Endonuclease</keyword>
<keyword evidence="5 8" id="KW-0560">Oxidoreductase</keyword>
<evidence type="ECO:0000256" key="7">
    <source>
        <dbReference type="RuleBase" id="RU369042"/>
    </source>
</evidence>
<dbReference type="PANTHER" id="PTHR13451">
    <property type="entry name" value="CLASS II CROSSOVER JUNCTION ENDONUCLEASE MUS81"/>
    <property type="match status" value="1"/>
</dbReference>
<reference evidence="10 11" key="1">
    <citation type="submission" date="2017-08" db="EMBL/GenBank/DDBJ databases">
        <title>Acidophilic green algal genome provides insights into adaptation to an acidic environment.</title>
        <authorList>
            <person name="Hirooka S."/>
            <person name="Hirose Y."/>
            <person name="Kanesaki Y."/>
            <person name="Higuchi S."/>
            <person name="Fujiwara T."/>
            <person name="Onuma R."/>
            <person name="Era A."/>
            <person name="Ohbayashi R."/>
            <person name="Uzuka A."/>
            <person name="Nozaki H."/>
            <person name="Yoshikawa H."/>
            <person name="Miyagishima S.Y."/>
        </authorList>
    </citation>
    <scope>NUCLEOTIDE SEQUENCE [LARGE SCALE GENOMIC DNA]</scope>
    <source>
        <strain evidence="10 11">NIES-2499</strain>
    </source>
</reference>
<dbReference type="GO" id="GO:0008821">
    <property type="term" value="F:crossover junction DNA endonuclease activity"/>
    <property type="evidence" value="ECO:0007669"/>
    <property type="project" value="UniProtKB-UniRule"/>
</dbReference>
<dbReference type="GO" id="GO:0003677">
    <property type="term" value="F:DNA binding"/>
    <property type="evidence" value="ECO:0007669"/>
    <property type="project" value="UniProtKB-UniRule"/>
</dbReference>
<keyword evidence="2 8" id="KW-0285">Flavoprotein</keyword>
<dbReference type="InterPro" id="IPR033309">
    <property type="entry name" value="Mus81"/>
</dbReference>
<dbReference type="SMART" id="SM00891">
    <property type="entry name" value="ERCC4"/>
    <property type="match status" value="1"/>
</dbReference>
<dbReference type="OrthoDB" id="5963188at2759"/>
<comment type="subunit">
    <text evidence="7">Interacts with EME1.</text>
</comment>
<dbReference type="GO" id="GO:0000727">
    <property type="term" value="P:double-strand break repair via break-induced replication"/>
    <property type="evidence" value="ECO:0007669"/>
    <property type="project" value="UniProtKB-UniRule"/>
</dbReference>
<dbReference type="Pfam" id="PF02732">
    <property type="entry name" value="ERCC4"/>
    <property type="match status" value="1"/>
</dbReference>
<dbReference type="SUPFAM" id="SSF52980">
    <property type="entry name" value="Restriction endonuclease-like"/>
    <property type="match status" value="1"/>
</dbReference>
<dbReference type="PROSITE" id="PS51324">
    <property type="entry name" value="ERV_ALR"/>
    <property type="match status" value="1"/>
</dbReference>
<dbReference type="SUPFAM" id="SSF69000">
    <property type="entry name" value="FAD-dependent thiol oxidase"/>
    <property type="match status" value="1"/>
</dbReference>
<comment type="cofactor">
    <cofactor evidence="7">
        <name>Mg(2+)</name>
        <dbReference type="ChEBI" id="CHEBI:18420"/>
    </cofactor>
</comment>
<evidence type="ECO:0000256" key="5">
    <source>
        <dbReference type="ARBA" id="ARBA00023002"/>
    </source>
</evidence>
<keyword evidence="8" id="KW-0812">Transmembrane</keyword>
<feature type="transmembrane region" description="Helical" evidence="8">
    <location>
        <begin position="357"/>
        <end position="385"/>
    </location>
</feature>
<dbReference type="GO" id="GO:0005634">
    <property type="term" value="C:nucleus"/>
    <property type="evidence" value="ECO:0007669"/>
    <property type="project" value="UniProtKB-SubCell"/>
</dbReference>
<name>A0A250XP88_9CHLO</name>
<keyword evidence="7" id="KW-0234">DNA repair</keyword>
<comment type="caution">
    <text evidence="10">The sequence shown here is derived from an EMBL/GenBank/DDBJ whole genome shotgun (WGS) entry which is preliminary data.</text>
</comment>
<dbReference type="Gene3D" id="1.20.120.310">
    <property type="entry name" value="ERV/ALR sulfhydryl oxidase domain"/>
    <property type="match status" value="1"/>
</dbReference>
<dbReference type="GO" id="GO:0016972">
    <property type="term" value="F:thiol oxidase activity"/>
    <property type="evidence" value="ECO:0007669"/>
    <property type="project" value="UniProtKB-EC"/>
</dbReference>
<keyword evidence="7" id="KW-0460">Magnesium</keyword>
<dbReference type="Proteomes" id="UP000232323">
    <property type="component" value="Unassembled WGS sequence"/>
</dbReference>
<dbReference type="PANTHER" id="PTHR13451:SF0">
    <property type="entry name" value="CROSSOVER JUNCTION ENDONUCLEASE MUS81"/>
    <property type="match status" value="1"/>
</dbReference>
<dbReference type="EC" id="1.8.3.2" evidence="8"/>
<comment type="cofactor">
    <cofactor evidence="1 8">
        <name>FAD</name>
        <dbReference type="ChEBI" id="CHEBI:57692"/>
    </cofactor>
</comment>
<evidence type="ECO:0000313" key="10">
    <source>
        <dbReference type="EMBL" id="GAX84759.1"/>
    </source>
</evidence>
<keyword evidence="3 7" id="KW-0378">Hydrolase</keyword>
<dbReference type="EMBL" id="BEGY01000135">
    <property type="protein sequence ID" value="GAX84759.1"/>
    <property type="molecule type" value="Genomic_DNA"/>
</dbReference>
<dbReference type="GO" id="GO:0046872">
    <property type="term" value="F:metal ion binding"/>
    <property type="evidence" value="ECO:0007669"/>
    <property type="project" value="UniProtKB-UniRule"/>
</dbReference>
<dbReference type="Gene3D" id="3.40.50.10130">
    <property type="match status" value="1"/>
</dbReference>
<dbReference type="GO" id="GO:0048257">
    <property type="term" value="F:3'-flap endonuclease activity"/>
    <property type="evidence" value="ECO:0007669"/>
    <property type="project" value="TreeGrafter"/>
</dbReference>
<dbReference type="GO" id="GO:0000712">
    <property type="term" value="P:resolution of meiotic recombination intermediates"/>
    <property type="evidence" value="ECO:0007669"/>
    <property type="project" value="TreeGrafter"/>
</dbReference>
<keyword evidence="7" id="KW-0227">DNA damage</keyword>
<dbReference type="GO" id="GO:0006308">
    <property type="term" value="P:DNA catabolic process"/>
    <property type="evidence" value="ECO:0007669"/>
    <property type="project" value="UniProtKB-UniRule"/>
</dbReference>
<accession>A0A250XP88</accession>
<protein>
    <recommendedName>
        <fullName evidence="7 8">Multifunctional fusion protein</fullName>
    </recommendedName>
    <domain>
        <recommendedName>
            <fullName evidence="7">Crossover junction endonuclease MUS81</fullName>
            <ecNumber evidence="7">3.1.22.-</ecNumber>
        </recommendedName>
    </domain>
    <domain>
        <recommendedName>
            <fullName evidence="8">Sulfhydryl oxidase</fullName>
            <ecNumber evidence="8">1.8.3.2</ecNumber>
        </recommendedName>
    </domain>
</protein>
<dbReference type="AlphaFoldDB" id="A0A250XP88"/>
<keyword evidence="7" id="KW-0479">Metal-binding</keyword>
<organism evidence="10 11">
    <name type="scientific">Chlamydomonas eustigma</name>
    <dbReference type="NCBI Taxonomy" id="1157962"/>
    <lineage>
        <taxon>Eukaryota</taxon>
        <taxon>Viridiplantae</taxon>
        <taxon>Chlorophyta</taxon>
        <taxon>core chlorophytes</taxon>
        <taxon>Chlorophyceae</taxon>
        <taxon>CS clade</taxon>
        <taxon>Chlamydomonadales</taxon>
        <taxon>Chlamydomonadaceae</taxon>
        <taxon>Chlamydomonas</taxon>
    </lineage>
</organism>
<keyword evidence="7" id="KW-0540">Nuclease</keyword>
<evidence type="ECO:0000256" key="6">
    <source>
        <dbReference type="ARBA" id="ARBA00023157"/>
    </source>
</evidence>
<keyword evidence="7" id="KW-0539">Nucleus</keyword>
<evidence type="ECO:0000313" key="11">
    <source>
        <dbReference type="Proteomes" id="UP000232323"/>
    </source>
</evidence>
<keyword evidence="8" id="KW-1133">Transmembrane helix</keyword>
<dbReference type="InterPro" id="IPR006166">
    <property type="entry name" value="ERCC4_domain"/>
</dbReference>
<feature type="domain" description="ERV/ALR sulfhydryl oxidase" evidence="9">
    <location>
        <begin position="233"/>
        <end position="344"/>
    </location>
</feature>
<evidence type="ECO:0000256" key="1">
    <source>
        <dbReference type="ARBA" id="ARBA00001974"/>
    </source>
</evidence>
<keyword evidence="8" id="KW-0472">Membrane</keyword>
<comment type="catalytic activity">
    <reaction evidence="8">
        <text>2 R'C(R)SH + O2 = R'C(R)S-S(R)CR' + H2O2</text>
        <dbReference type="Rhea" id="RHEA:17357"/>
        <dbReference type="ChEBI" id="CHEBI:15379"/>
        <dbReference type="ChEBI" id="CHEBI:16240"/>
        <dbReference type="ChEBI" id="CHEBI:16520"/>
        <dbReference type="ChEBI" id="CHEBI:17412"/>
        <dbReference type="EC" id="1.8.3.2"/>
    </reaction>
</comment>
<comment type="similarity">
    <text evidence="7">Belongs to the XPF family.</text>
</comment>
<evidence type="ECO:0000259" key="9">
    <source>
        <dbReference type="PROSITE" id="PS51324"/>
    </source>
</evidence>
<dbReference type="InterPro" id="IPR036774">
    <property type="entry name" value="ERV/ALR_sulphydryl_oxid_sf"/>
</dbReference>
<dbReference type="EC" id="3.1.22.-" evidence="7"/>
<evidence type="ECO:0000256" key="8">
    <source>
        <dbReference type="RuleBase" id="RU371123"/>
    </source>
</evidence>